<sequence length="107" mass="12870">MKTFMIYYKDILVEVITSLVHVKHKRKNISTEISILSEFIQLLNNSLDFIRYYLKLKKLINQIKNNNVNINTTIDNLINILENNCFWCFKTSSINYFKKLKNQSRYN</sequence>
<gene>
    <name evidence="1" type="ORF">A0H76_2927</name>
</gene>
<dbReference type="VEuPathDB" id="MicrosporidiaDB:A0H76_2927"/>
<reference evidence="1 2" key="1">
    <citation type="journal article" date="2017" name="Environ. Microbiol.">
        <title>Decay of the glycolytic pathway and adaptation to intranuclear parasitism within Enterocytozoonidae microsporidia.</title>
        <authorList>
            <person name="Wiredu Boakye D."/>
            <person name="Jaroenlak P."/>
            <person name="Prachumwat A."/>
            <person name="Williams T.A."/>
            <person name="Bateman K.S."/>
            <person name="Itsathitphaisarn O."/>
            <person name="Sritunyalucksana K."/>
            <person name="Paszkiewicz K.H."/>
            <person name="Moore K.A."/>
            <person name="Stentiford G.D."/>
            <person name="Williams B.A."/>
        </authorList>
    </citation>
    <scope>NUCLEOTIDE SEQUENCE [LARGE SCALE GENOMIC DNA]</scope>
    <source>
        <strain evidence="2">canceri</strain>
    </source>
</reference>
<proteinExistence type="predicted"/>
<dbReference type="VEuPathDB" id="MicrosporidiaDB:HERIO_1217"/>
<organism evidence="1 2">
    <name type="scientific">Hepatospora eriocheir</name>
    <dbReference type="NCBI Taxonomy" id="1081669"/>
    <lineage>
        <taxon>Eukaryota</taxon>
        <taxon>Fungi</taxon>
        <taxon>Fungi incertae sedis</taxon>
        <taxon>Microsporidia</taxon>
        <taxon>Hepatosporidae</taxon>
        <taxon>Hepatospora</taxon>
    </lineage>
</organism>
<evidence type="ECO:0000313" key="2">
    <source>
        <dbReference type="Proteomes" id="UP000192501"/>
    </source>
</evidence>
<protein>
    <submittedName>
        <fullName evidence="1">Uncharacterized protein</fullName>
    </submittedName>
</protein>
<dbReference type="Proteomes" id="UP000192501">
    <property type="component" value="Unassembled WGS sequence"/>
</dbReference>
<evidence type="ECO:0000313" key="1">
    <source>
        <dbReference type="EMBL" id="ORD92907.1"/>
    </source>
</evidence>
<dbReference type="EMBL" id="LTAI01002181">
    <property type="protein sequence ID" value="ORD92907.1"/>
    <property type="molecule type" value="Genomic_DNA"/>
</dbReference>
<accession>A0A1X0Q5H8</accession>
<name>A0A1X0Q5H8_9MICR</name>
<dbReference type="AlphaFoldDB" id="A0A1X0Q5H8"/>
<comment type="caution">
    <text evidence="1">The sequence shown here is derived from an EMBL/GenBank/DDBJ whole genome shotgun (WGS) entry which is preliminary data.</text>
</comment>